<dbReference type="AlphaFoldDB" id="A0A1X6MN14"/>
<dbReference type="Proteomes" id="UP000194127">
    <property type="component" value="Unassembled WGS sequence"/>
</dbReference>
<proteinExistence type="predicted"/>
<gene>
    <name evidence="1" type="ORF">POSPLADRAFT_1050119</name>
</gene>
<dbReference type="OrthoDB" id="2803094at2759"/>
<dbReference type="RefSeq" id="XP_024334277.1">
    <property type="nucleotide sequence ID" value="XM_024479917.1"/>
</dbReference>
<accession>A0A1X6MN14</accession>
<keyword evidence="2" id="KW-1185">Reference proteome</keyword>
<evidence type="ECO:0000313" key="2">
    <source>
        <dbReference type="Proteomes" id="UP000194127"/>
    </source>
</evidence>
<dbReference type="STRING" id="670580.A0A1X6MN14"/>
<protein>
    <submittedName>
        <fullName evidence="1">Uncharacterized protein</fullName>
    </submittedName>
</protein>
<reference evidence="1 2" key="1">
    <citation type="submission" date="2017-04" db="EMBL/GenBank/DDBJ databases">
        <title>Genome Sequence of the Model Brown-Rot Fungus Postia placenta SB12.</title>
        <authorList>
            <consortium name="DOE Joint Genome Institute"/>
            <person name="Gaskell J."/>
            <person name="Kersten P."/>
            <person name="Larrondo L.F."/>
            <person name="Canessa P."/>
            <person name="Martinez D."/>
            <person name="Hibbett D."/>
            <person name="Schmoll M."/>
            <person name="Kubicek C.P."/>
            <person name="Martinez A.T."/>
            <person name="Yadav J."/>
            <person name="Master E."/>
            <person name="Magnuson J.K."/>
            <person name="James T."/>
            <person name="Yaver D."/>
            <person name="Berka R."/>
            <person name="Labutti K."/>
            <person name="Lipzen A."/>
            <person name="Aerts A."/>
            <person name="Barry K."/>
            <person name="Henrissat B."/>
            <person name="Blanchette R."/>
            <person name="Grigoriev I."/>
            <person name="Cullen D."/>
        </authorList>
    </citation>
    <scope>NUCLEOTIDE SEQUENCE [LARGE SCALE GENOMIC DNA]</scope>
    <source>
        <strain evidence="1 2">MAD-698-R-SB12</strain>
    </source>
</reference>
<name>A0A1X6MN14_9APHY</name>
<sequence length="482" mass="55019">MSKVIDSDLTPRPVKRRQPPLEYLPTADKLPCYTSVQFDPEIPLEGKYTLQEALSTMKGEFPRSWSDKAMSSTKELNKTEKNLSEEQQLRKLVYLPDLVDRILPLAVDFLKNYEMHLQSGKDFHNFLRVHVAVKRKELAKLIWSEKEIEKYADNLLLDRALAALRAILAQMTQKDWYHYDEKDLDANFGNSRPSLPGASYSDIFQRIIGDPDFPYLSSSVGKVLPDRVLISGHTSQDGLLKPTIALTIEVKAPAAMKDDKRHKHIFSEIQDLPSVRVPRGTATEFIYPEDPDTTDGQTRILVQVWTQMINKDSRLGILSSVEDTFFLARDKDTLYLSQSYELDKAPQLRVFAWFAVAVDLIEFSALHLPDARTDWWKADPQHAVDVAGVNRRHRTAHQADYYRIEPSSAATKGMTNLRIYIAVAAAVEVATETACMQLIEEREYIVDAHICMLDEAFLEQLNANMLALLTPRAWEMTKYQDA</sequence>
<evidence type="ECO:0000313" key="1">
    <source>
        <dbReference type="EMBL" id="OSX57483.1"/>
    </source>
</evidence>
<dbReference type="GeneID" id="36324867"/>
<dbReference type="EMBL" id="KZ110608">
    <property type="protein sequence ID" value="OSX57483.1"/>
    <property type="molecule type" value="Genomic_DNA"/>
</dbReference>
<organism evidence="1 2">
    <name type="scientific">Postia placenta MAD-698-R-SB12</name>
    <dbReference type="NCBI Taxonomy" id="670580"/>
    <lineage>
        <taxon>Eukaryota</taxon>
        <taxon>Fungi</taxon>
        <taxon>Dikarya</taxon>
        <taxon>Basidiomycota</taxon>
        <taxon>Agaricomycotina</taxon>
        <taxon>Agaricomycetes</taxon>
        <taxon>Polyporales</taxon>
        <taxon>Adustoporiaceae</taxon>
        <taxon>Rhodonia</taxon>
    </lineage>
</organism>